<evidence type="ECO:0000313" key="8">
    <source>
        <dbReference type="EMBL" id="MEV4683211.1"/>
    </source>
</evidence>
<evidence type="ECO:0000256" key="4">
    <source>
        <dbReference type="ARBA" id="ARBA00022825"/>
    </source>
</evidence>
<feature type="domain" description="Peptidase S8/S53" evidence="7">
    <location>
        <begin position="91"/>
        <end position="252"/>
    </location>
</feature>
<keyword evidence="9" id="KW-1185">Reference proteome</keyword>
<dbReference type="PROSITE" id="PS00136">
    <property type="entry name" value="SUBTILASE_ASP"/>
    <property type="match status" value="1"/>
</dbReference>
<dbReference type="Gene3D" id="2.60.120.1290">
    <property type="match status" value="1"/>
</dbReference>
<dbReference type="InterPro" id="IPR050131">
    <property type="entry name" value="Peptidase_S8_subtilisin-like"/>
</dbReference>
<dbReference type="PRINTS" id="PR00723">
    <property type="entry name" value="SUBTILISIN"/>
</dbReference>
<dbReference type="Gene3D" id="3.40.50.200">
    <property type="entry name" value="Peptidase S8/S53 domain"/>
    <property type="match status" value="1"/>
</dbReference>
<dbReference type="RefSeq" id="WP_364596373.1">
    <property type="nucleotide sequence ID" value="NZ_JBFAQK010000029.1"/>
</dbReference>
<organism evidence="8 9">
    <name type="scientific">Streptomyces kurssanovii</name>
    <dbReference type="NCBI Taxonomy" id="67312"/>
    <lineage>
        <taxon>Bacteria</taxon>
        <taxon>Bacillati</taxon>
        <taxon>Actinomycetota</taxon>
        <taxon>Actinomycetes</taxon>
        <taxon>Kitasatosporales</taxon>
        <taxon>Streptomycetaceae</taxon>
        <taxon>Streptomyces</taxon>
    </lineage>
</organism>
<comment type="caution">
    <text evidence="8">The sequence shown here is derived from an EMBL/GenBank/DDBJ whole genome shotgun (WGS) entry which is preliminary data.</text>
</comment>
<dbReference type="PROSITE" id="PS51892">
    <property type="entry name" value="SUBTILASE"/>
    <property type="match status" value="1"/>
</dbReference>
<feature type="active site" description="Charge relay system" evidence="5">
    <location>
        <position position="100"/>
    </location>
</feature>
<dbReference type="PROSITE" id="PS00137">
    <property type="entry name" value="SUBTILASE_HIS"/>
    <property type="match status" value="1"/>
</dbReference>
<keyword evidence="4 5" id="KW-0720">Serine protease</keyword>
<feature type="active site" description="Charge relay system" evidence="5">
    <location>
        <position position="489"/>
    </location>
</feature>
<evidence type="ECO:0000313" key="9">
    <source>
        <dbReference type="Proteomes" id="UP001552521"/>
    </source>
</evidence>
<dbReference type="Proteomes" id="UP001552521">
    <property type="component" value="Unassembled WGS sequence"/>
</dbReference>
<dbReference type="InterPro" id="IPR036852">
    <property type="entry name" value="Peptidase_S8/S53_dom_sf"/>
</dbReference>
<gene>
    <name evidence="8" type="ORF">AB0K36_20760</name>
</gene>
<evidence type="ECO:0000256" key="6">
    <source>
        <dbReference type="RuleBase" id="RU003355"/>
    </source>
</evidence>
<proteinExistence type="inferred from homology"/>
<name>A0ABV3HX96_9ACTN</name>
<keyword evidence="2 5" id="KW-0645">Protease</keyword>
<keyword evidence="3 5" id="KW-0378">Hydrolase</keyword>
<dbReference type="PANTHER" id="PTHR43806:SF11">
    <property type="entry name" value="CEREVISIN-RELATED"/>
    <property type="match status" value="1"/>
</dbReference>
<evidence type="ECO:0000256" key="3">
    <source>
        <dbReference type="ARBA" id="ARBA00022801"/>
    </source>
</evidence>
<dbReference type="InterPro" id="IPR023827">
    <property type="entry name" value="Peptidase_S8_Asp-AS"/>
</dbReference>
<sequence length="546" mass="57028">MRERAKPVRVVVSLLCDPDAMPDVTWGEGIELNHGGHEVRTAIVTLDALDRLAGNPAVKRIAPATQLRPCLHAAQTRTGTTAFRTDSGLTGRDVVVGVVDTGIDPRHPVFAGRIERIWDQTMPGTGVAEGGYGAEFTGADLTTAPLSRDTEGHGTHVAGIAAGKEGVAPDARLVVVKTDFMDAHIIDGIQYVFRVADELGLPAVVNLSLGGHFDPHDGTDLMSQAIEEASGPGRIVCCAAGNEGDDDIHARITVPDGAKRTVPCHPGILDGAPDVFALNGWYSGNDRFEIAMVSPSGASTPFQAVRPSGSPVSRHHLPEGTVELVTPGPDRANGDHNFYVGVEPTGLGPATAPGGWRLVVRAREVASGVVDVWMLGNADARPQAQFSGRAVHDALKIGSPGAASSAVTVAAFTSRTEWDDIDGVPREASWLVADDIASFSSEGPRRDGEPKPDIAAPGAMLVAALSRDAIGVRREFMTDTKHVAMQGTSMAAPFVTGITALLLQRDPELGPAGLKELLRADATVIGGTPGVFDPKWGHGLVSATGL</sequence>
<dbReference type="Pfam" id="PF00082">
    <property type="entry name" value="Peptidase_S8"/>
    <property type="match status" value="2"/>
</dbReference>
<dbReference type="PROSITE" id="PS00138">
    <property type="entry name" value="SUBTILASE_SER"/>
    <property type="match status" value="1"/>
</dbReference>
<dbReference type="PANTHER" id="PTHR43806">
    <property type="entry name" value="PEPTIDASE S8"/>
    <property type="match status" value="1"/>
</dbReference>
<dbReference type="InterPro" id="IPR015500">
    <property type="entry name" value="Peptidase_S8_subtilisin-rel"/>
</dbReference>
<dbReference type="InterPro" id="IPR022398">
    <property type="entry name" value="Peptidase_S8_His-AS"/>
</dbReference>
<evidence type="ECO:0000256" key="2">
    <source>
        <dbReference type="ARBA" id="ARBA00022670"/>
    </source>
</evidence>
<evidence type="ECO:0000256" key="5">
    <source>
        <dbReference type="PROSITE-ProRule" id="PRU01240"/>
    </source>
</evidence>
<reference evidence="8 9" key="1">
    <citation type="submission" date="2024-06" db="EMBL/GenBank/DDBJ databases">
        <title>The Natural Products Discovery Center: Release of the First 8490 Sequenced Strains for Exploring Actinobacteria Biosynthetic Diversity.</title>
        <authorList>
            <person name="Kalkreuter E."/>
            <person name="Kautsar S.A."/>
            <person name="Yang D."/>
            <person name="Bader C.D."/>
            <person name="Teijaro C.N."/>
            <person name="Fluegel L."/>
            <person name="Davis C.M."/>
            <person name="Simpson J.R."/>
            <person name="Lauterbach L."/>
            <person name="Steele A.D."/>
            <person name="Gui C."/>
            <person name="Meng S."/>
            <person name="Li G."/>
            <person name="Viehrig K."/>
            <person name="Ye F."/>
            <person name="Su P."/>
            <person name="Kiefer A.F."/>
            <person name="Nichols A."/>
            <person name="Cepeda A.J."/>
            <person name="Yan W."/>
            <person name="Fan B."/>
            <person name="Jiang Y."/>
            <person name="Adhikari A."/>
            <person name="Zheng C.-J."/>
            <person name="Schuster L."/>
            <person name="Cowan T.M."/>
            <person name="Smanski M.J."/>
            <person name="Chevrette M.G."/>
            <person name="De Carvalho L.P.S."/>
            <person name="Shen B."/>
        </authorList>
    </citation>
    <scope>NUCLEOTIDE SEQUENCE [LARGE SCALE GENOMIC DNA]</scope>
    <source>
        <strain evidence="8 9">NPDC049344</strain>
    </source>
</reference>
<dbReference type="InterPro" id="IPR023828">
    <property type="entry name" value="Peptidase_S8_Ser-AS"/>
</dbReference>
<feature type="active site" description="Charge relay system" evidence="5">
    <location>
        <position position="153"/>
    </location>
</feature>
<feature type="domain" description="Peptidase S8/S53" evidence="7">
    <location>
        <begin position="353"/>
        <end position="523"/>
    </location>
</feature>
<dbReference type="InterPro" id="IPR000209">
    <property type="entry name" value="Peptidase_S8/S53_dom"/>
</dbReference>
<evidence type="ECO:0000256" key="1">
    <source>
        <dbReference type="ARBA" id="ARBA00011073"/>
    </source>
</evidence>
<comment type="similarity">
    <text evidence="1 5 6">Belongs to the peptidase S8 family.</text>
</comment>
<protein>
    <submittedName>
        <fullName evidence="8">S8 family serine peptidase</fullName>
    </submittedName>
</protein>
<accession>A0ABV3HX96</accession>
<dbReference type="SUPFAM" id="SSF52743">
    <property type="entry name" value="Subtilisin-like"/>
    <property type="match status" value="1"/>
</dbReference>
<evidence type="ECO:0000259" key="7">
    <source>
        <dbReference type="Pfam" id="PF00082"/>
    </source>
</evidence>
<dbReference type="EMBL" id="JBFAQK010000029">
    <property type="protein sequence ID" value="MEV4683211.1"/>
    <property type="molecule type" value="Genomic_DNA"/>
</dbReference>